<comment type="caution">
    <text evidence="1">The sequence shown here is derived from an EMBL/GenBank/DDBJ whole genome shotgun (WGS) entry which is preliminary data.</text>
</comment>
<dbReference type="AlphaFoldDB" id="A0A1R3H8J3"/>
<gene>
    <name evidence="1" type="ORF">COLO4_30484</name>
</gene>
<sequence length="48" mass="5307">MGSEFHRESQFLDKILVRAASLAGKKKRIRFITSSGNSEIRSLALGEA</sequence>
<name>A0A1R3H8J3_9ROSI</name>
<keyword evidence="2" id="KW-1185">Reference proteome</keyword>
<dbReference type="EMBL" id="AWUE01020736">
    <property type="protein sequence ID" value="OMO66593.1"/>
    <property type="molecule type" value="Genomic_DNA"/>
</dbReference>
<reference evidence="2" key="1">
    <citation type="submission" date="2013-09" db="EMBL/GenBank/DDBJ databases">
        <title>Corchorus olitorius genome sequencing.</title>
        <authorList>
            <person name="Alam M."/>
            <person name="Haque M.S."/>
            <person name="Islam M.S."/>
            <person name="Emdad E.M."/>
            <person name="Islam M.M."/>
            <person name="Ahmed B."/>
            <person name="Halim A."/>
            <person name="Hossen Q.M.M."/>
            <person name="Hossain M.Z."/>
            <person name="Ahmed R."/>
            <person name="Khan M.M."/>
            <person name="Islam R."/>
            <person name="Rashid M.M."/>
            <person name="Khan S.A."/>
            <person name="Rahman M.S."/>
            <person name="Alam M."/>
            <person name="Yahiya A.S."/>
            <person name="Khan M.S."/>
            <person name="Azam M.S."/>
            <person name="Haque T."/>
            <person name="Lashkar M.Z.H."/>
            <person name="Akhand A.I."/>
            <person name="Morshed G."/>
            <person name="Roy S."/>
            <person name="Uddin K.S."/>
            <person name="Rabeya T."/>
            <person name="Hossain A.S."/>
            <person name="Chowdhury A."/>
            <person name="Snigdha A.R."/>
            <person name="Mortoza M.S."/>
            <person name="Matin S.A."/>
            <person name="Hoque S.M.E."/>
            <person name="Islam M.K."/>
            <person name="Roy D.K."/>
            <person name="Haider R."/>
            <person name="Moosa M.M."/>
            <person name="Elias S.M."/>
            <person name="Hasan A.M."/>
            <person name="Jahan S."/>
            <person name="Shafiuddin M."/>
            <person name="Mahmood N."/>
            <person name="Shommy N.S."/>
        </authorList>
    </citation>
    <scope>NUCLEOTIDE SEQUENCE [LARGE SCALE GENOMIC DNA]</scope>
    <source>
        <strain evidence="2">cv. O-4</strain>
    </source>
</reference>
<dbReference type="Proteomes" id="UP000187203">
    <property type="component" value="Unassembled WGS sequence"/>
</dbReference>
<evidence type="ECO:0000313" key="1">
    <source>
        <dbReference type="EMBL" id="OMO66593.1"/>
    </source>
</evidence>
<evidence type="ECO:0000313" key="2">
    <source>
        <dbReference type="Proteomes" id="UP000187203"/>
    </source>
</evidence>
<protein>
    <submittedName>
        <fullName evidence="1">Uncharacterized protein</fullName>
    </submittedName>
</protein>
<proteinExistence type="predicted"/>
<accession>A0A1R3H8J3</accession>
<organism evidence="1 2">
    <name type="scientific">Corchorus olitorius</name>
    <dbReference type="NCBI Taxonomy" id="93759"/>
    <lineage>
        <taxon>Eukaryota</taxon>
        <taxon>Viridiplantae</taxon>
        <taxon>Streptophyta</taxon>
        <taxon>Embryophyta</taxon>
        <taxon>Tracheophyta</taxon>
        <taxon>Spermatophyta</taxon>
        <taxon>Magnoliopsida</taxon>
        <taxon>eudicotyledons</taxon>
        <taxon>Gunneridae</taxon>
        <taxon>Pentapetalae</taxon>
        <taxon>rosids</taxon>
        <taxon>malvids</taxon>
        <taxon>Malvales</taxon>
        <taxon>Malvaceae</taxon>
        <taxon>Grewioideae</taxon>
        <taxon>Apeibeae</taxon>
        <taxon>Corchorus</taxon>
    </lineage>
</organism>